<protein>
    <submittedName>
        <fullName evidence="2">Uncharacterized protein</fullName>
    </submittedName>
</protein>
<dbReference type="EMBL" id="CP099423">
    <property type="protein sequence ID" value="USW54212.1"/>
    <property type="molecule type" value="Genomic_DNA"/>
</dbReference>
<evidence type="ECO:0000313" key="2">
    <source>
        <dbReference type="EMBL" id="USW54212.1"/>
    </source>
</evidence>
<sequence>MTAQVFVNESKTWVHTDILHYASRQDVINYLETLYPTRFDLRRRKNVQNYNVDTRPNGNHRVWAARQLRDDEIKALEDNNNSKSKFSDEDDDG</sequence>
<dbReference type="AlphaFoldDB" id="A0A9Q9ELC3"/>
<evidence type="ECO:0000313" key="3">
    <source>
        <dbReference type="Proteomes" id="UP001056384"/>
    </source>
</evidence>
<dbReference type="Proteomes" id="UP001056384">
    <property type="component" value="Chromosome 6"/>
</dbReference>
<reference evidence="2" key="1">
    <citation type="submission" date="2022-06" db="EMBL/GenBank/DDBJ databases">
        <title>Complete genome sequences of two strains of the flax pathogen Septoria linicola.</title>
        <authorList>
            <person name="Lapalu N."/>
            <person name="Simon A."/>
            <person name="Demenou B."/>
            <person name="Paumier D."/>
            <person name="Guillot M.-P."/>
            <person name="Gout L."/>
            <person name="Valade R."/>
        </authorList>
    </citation>
    <scope>NUCLEOTIDE SEQUENCE</scope>
    <source>
        <strain evidence="2">SE15195</strain>
    </source>
</reference>
<proteinExistence type="predicted"/>
<gene>
    <name evidence="2" type="ORF">Slin15195_G075310</name>
</gene>
<organism evidence="2 3">
    <name type="scientific">Septoria linicola</name>
    <dbReference type="NCBI Taxonomy" id="215465"/>
    <lineage>
        <taxon>Eukaryota</taxon>
        <taxon>Fungi</taxon>
        <taxon>Dikarya</taxon>
        <taxon>Ascomycota</taxon>
        <taxon>Pezizomycotina</taxon>
        <taxon>Dothideomycetes</taxon>
        <taxon>Dothideomycetidae</taxon>
        <taxon>Mycosphaerellales</taxon>
        <taxon>Mycosphaerellaceae</taxon>
        <taxon>Septoria</taxon>
    </lineage>
</organism>
<name>A0A9Q9ELC3_9PEZI</name>
<dbReference type="OrthoDB" id="3647089at2759"/>
<accession>A0A9Q9ELC3</accession>
<feature type="region of interest" description="Disordered" evidence="1">
    <location>
        <begin position="74"/>
        <end position="93"/>
    </location>
</feature>
<evidence type="ECO:0000256" key="1">
    <source>
        <dbReference type="SAM" id="MobiDB-lite"/>
    </source>
</evidence>
<keyword evidence="3" id="KW-1185">Reference proteome</keyword>